<dbReference type="SUPFAM" id="SSF88697">
    <property type="entry name" value="PUA domain-like"/>
    <property type="match status" value="1"/>
</dbReference>
<dbReference type="PANTHER" id="PTHR46732">
    <property type="entry name" value="ATP-DEPENDENT PROTEASE LA (LON) DOMAIN PROTEIN"/>
    <property type="match status" value="1"/>
</dbReference>
<feature type="region of interest" description="Disordered" evidence="1">
    <location>
        <begin position="218"/>
        <end position="246"/>
    </location>
</feature>
<dbReference type="GO" id="GO:0006508">
    <property type="term" value="P:proteolysis"/>
    <property type="evidence" value="ECO:0007669"/>
    <property type="project" value="UniProtKB-KW"/>
</dbReference>
<keyword evidence="3" id="KW-0378">Hydrolase</keyword>
<name>A0A5M6DBC3_9BACT</name>
<dbReference type="PROSITE" id="PS51787">
    <property type="entry name" value="LON_N"/>
    <property type="match status" value="1"/>
</dbReference>
<reference evidence="3 4" key="1">
    <citation type="submission" date="2019-08" db="EMBL/GenBank/DDBJ databases">
        <authorList>
            <person name="Dhanesh K."/>
            <person name="Kumar G."/>
            <person name="Sasikala C."/>
            <person name="Venkata Ramana C."/>
        </authorList>
    </citation>
    <scope>NUCLEOTIDE SEQUENCE [LARGE SCALE GENOMIC DNA]</scope>
    <source>
        <strain evidence="3 4">JC645</strain>
    </source>
</reference>
<comment type="caution">
    <text evidence="3">The sequence shown here is derived from an EMBL/GenBank/DDBJ whole genome shotgun (WGS) entry which is preliminary data.</text>
</comment>
<proteinExistence type="predicted"/>
<accession>A0A5M6DBC3</accession>
<keyword evidence="4" id="KW-1185">Reference proteome</keyword>
<organism evidence="3 4">
    <name type="scientific">Roseiconus nitratireducens</name>
    <dbReference type="NCBI Taxonomy" id="2605748"/>
    <lineage>
        <taxon>Bacteria</taxon>
        <taxon>Pseudomonadati</taxon>
        <taxon>Planctomycetota</taxon>
        <taxon>Planctomycetia</taxon>
        <taxon>Pirellulales</taxon>
        <taxon>Pirellulaceae</taxon>
        <taxon>Roseiconus</taxon>
    </lineage>
</organism>
<dbReference type="Gene3D" id="1.20.58.1480">
    <property type="match status" value="1"/>
</dbReference>
<dbReference type="RefSeq" id="WP_150076558.1">
    <property type="nucleotide sequence ID" value="NZ_VWOX01000005.1"/>
</dbReference>
<evidence type="ECO:0000256" key="1">
    <source>
        <dbReference type="SAM" id="MobiDB-lite"/>
    </source>
</evidence>
<gene>
    <name evidence="3" type="ORF">FYK55_11585</name>
</gene>
<dbReference type="Pfam" id="PF02190">
    <property type="entry name" value="LON_substr_bdg"/>
    <property type="match status" value="1"/>
</dbReference>
<dbReference type="PANTHER" id="PTHR46732:SF8">
    <property type="entry name" value="ATP-DEPENDENT PROTEASE LA (LON) DOMAIN PROTEIN"/>
    <property type="match status" value="1"/>
</dbReference>
<protein>
    <submittedName>
        <fullName evidence="3">ATP-dependent protease</fullName>
    </submittedName>
</protein>
<dbReference type="Proteomes" id="UP000324479">
    <property type="component" value="Unassembled WGS sequence"/>
</dbReference>
<dbReference type="InterPro" id="IPR003111">
    <property type="entry name" value="Lon_prtase_N"/>
</dbReference>
<dbReference type="Gene3D" id="2.30.130.40">
    <property type="entry name" value="LON domain-like"/>
    <property type="match status" value="1"/>
</dbReference>
<evidence type="ECO:0000313" key="4">
    <source>
        <dbReference type="Proteomes" id="UP000324479"/>
    </source>
</evidence>
<sequence length="246" mass="26757">MGDLDNLTRLPEDFDGQVRLFPLPSLVLFPHAMQPLHIFEPRYCEMLAEALESDELIAMATLTSNDDATVGEPPIAQTICVGRIVSHVELEDERHNILLVGIRRGVVTEEIDAGRCFRIARVDVKDDLYPPSGSATRSKLRGDLLQAFGEVIPSTDSVQQGLDELMSSTMGLGPITDIIAHTLPLAVSAKLKLLAEPDVDRRAKRLIENLSGGALQLNAKLPGTEQESTGSGDDGQRPFPPPFSIN</sequence>
<dbReference type="InterPro" id="IPR015947">
    <property type="entry name" value="PUA-like_sf"/>
</dbReference>
<dbReference type="AlphaFoldDB" id="A0A5M6DBC3"/>
<feature type="domain" description="Lon N-terminal" evidence="2">
    <location>
        <begin position="18"/>
        <end position="214"/>
    </location>
</feature>
<keyword evidence="3" id="KW-0645">Protease</keyword>
<dbReference type="InterPro" id="IPR046336">
    <property type="entry name" value="Lon_prtase_N_sf"/>
</dbReference>
<dbReference type="EMBL" id="VWOX01000005">
    <property type="protein sequence ID" value="KAA5543806.1"/>
    <property type="molecule type" value="Genomic_DNA"/>
</dbReference>
<dbReference type="SMART" id="SM00464">
    <property type="entry name" value="LON"/>
    <property type="match status" value="1"/>
</dbReference>
<evidence type="ECO:0000259" key="2">
    <source>
        <dbReference type="PROSITE" id="PS51787"/>
    </source>
</evidence>
<dbReference type="GO" id="GO:0008233">
    <property type="term" value="F:peptidase activity"/>
    <property type="evidence" value="ECO:0007669"/>
    <property type="project" value="UniProtKB-KW"/>
</dbReference>
<evidence type="ECO:0000313" key="3">
    <source>
        <dbReference type="EMBL" id="KAA5543806.1"/>
    </source>
</evidence>